<feature type="domain" description="VanZ-like" evidence="2">
    <location>
        <begin position="10"/>
        <end position="156"/>
    </location>
</feature>
<proteinExistence type="predicted"/>
<organism evidence="3 4">
    <name type="scientific">Desulfitobacterium hafniense (strain DSM 10664 / DCB-2)</name>
    <dbReference type="NCBI Taxonomy" id="272564"/>
    <lineage>
        <taxon>Bacteria</taxon>
        <taxon>Bacillati</taxon>
        <taxon>Bacillota</taxon>
        <taxon>Clostridia</taxon>
        <taxon>Eubacteriales</taxon>
        <taxon>Desulfitobacteriaceae</taxon>
        <taxon>Desulfitobacterium</taxon>
    </lineage>
</organism>
<dbReference type="RefSeq" id="WP_015944805.1">
    <property type="nucleotide sequence ID" value="NC_011830.1"/>
</dbReference>
<dbReference type="Proteomes" id="UP000007726">
    <property type="component" value="Chromosome"/>
</dbReference>
<keyword evidence="1" id="KW-0472">Membrane</keyword>
<dbReference type="KEGG" id="dhd:Dhaf_3806"/>
<keyword evidence="1" id="KW-1133">Transmembrane helix</keyword>
<dbReference type="Pfam" id="PF04892">
    <property type="entry name" value="VanZ"/>
    <property type="match status" value="1"/>
</dbReference>
<name>B8FRR2_DESHD</name>
<dbReference type="EMBL" id="CP001336">
    <property type="protein sequence ID" value="ACL21822.1"/>
    <property type="molecule type" value="Genomic_DNA"/>
</dbReference>
<sequence length="172" mass="19912">MKKNIKIILLIYVIIIIRITLFPINPVIRIQLSFIDYNLIPFQFLKGGFDKIQYFLSPEHTYSINIIASTLIDMYKNFACNILLFCPLGFLLPMLYEINNRLKRIIVISFASSVSIEVLQLIIIITTITPGRAFDIDDIIANTIGGIIGFYFFVICNKFYKKKLLNRETLHP</sequence>
<dbReference type="PANTHER" id="PTHR36834:SF1">
    <property type="entry name" value="INTEGRAL MEMBRANE PROTEIN"/>
    <property type="match status" value="1"/>
</dbReference>
<evidence type="ECO:0000259" key="2">
    <source>
        <dbReference type="Pfam" id="PF04892"/>
    </source>
</evidence>
<feature type="transmembrane region" description="Helical" evidence="1">
    <location>
        <begin position="105"/>
        <end position="127"/>
    </location>
</feature>
<protein>
    <submittedName>
        <fullName evidence="3">VanZ family protein</fullName>
    </submittedName>
</protein>
<feature type="transmembrane region" description="Helical" evidence="1">
    <location>
        <begin position="78"/>
        <end position="98"/>
    </location>
</feature>
<evidence type="ECO:0000313" key="4">
    <source>
        <dbReference type="Proteomes" id="UP000007726"/>
    </source>
</evidence>
<dbReference type="AlphaFoldDB" id="B8FRR2"/>
<evidence type="ECO:0000256" key="1">
    <source>
        <dbReference type="SAM" id="Phobius"/>
    </source>
</evidence>
<accession>B8FRR2</accession>
<dbReference type="PANTHER" id="PTHR36834">
    <property type="entry name" value="MEMBRANE PROTEIN-RELATED"/>
    <property type="match status" value="1"/>
</dbReference>
<keyword evidence="1" id="KW-0812">Transmembrane</keyword>
<dbReference type="InterPro" id="IPR053150">
    <property type="entry name" value="Teicoplanin_resist-assoc"/>
</dbReference>
<feature type="transmembrane region" description="Helical" evidence="1">
    <location>
        <begin position="7"/>
        <end position="28"/>
    </location>
</feature>
<dbReference type="InterPro" id="IPR006976">
    <property type="entry name" value="VanZ-like"/>
</dbReference>
<reference evidence="3 4" key="1">
    <citation type="journal article" date="2012" name="BMC Microbiol.">
        <title>Genome sequence of Desulfitobacterium hafniense DCB-2, a Gram-positive anaerobe capable of dehalogenation and metal reduction.</title>
        <authorList>
            <person name="Kim S.H."/>
            <person name="Harzman C."/>
            <person name="Davis J.K."/>
            <person name="Hutcheson R."/>
            <person name="Broderick J.B."/>
            <person name="Marsh T.L."/>
            <person name="Tiedje J.M."/>
        </authorList>
    </citation>
    <scope>NUCLEOTIDE SEQUENCE [LARGE SCALE GENOMIC DNA]</scope>
    <source>
        <strain evidence="4">DSM 10664 / DCB-2</strain>
    </source>
</reference>
<gene>
    <name evidence="3" type="ordered locus">Dhaf_3806</name>
</gene>
<dbReference type="HOGENOM" id="CLU_077618_4_3_9"/>
<evidence type="ECO:0000313" key="3">
    <source>
        <dbReference type="EMBL" id="ACL21822.1"/>
    </source>
</evidence>
<feature type="transmembrane region" description="Helical" evidence="1">
    <location>
        <begin position="139"/>
        <end position="160"/>
    </location>
</feature>